<dbReference type="AlphaFoldDB" id="A0ABD2WDE1"/>
<protein>
    <recommendedName>
        <fullName evidence="4">ATP-dependent DNA helicase RecQ zinc-binding domain-containing protein</fullName>
    </recommendedName>
</protein>
<feature type="compositionally biased region" description="Basic and acidic residues" evidence="1">
    <location>
        <begin position="1062"/>
        <end position="1071"/>
    </location>
</feature>
<evidence type="ECO:0000256" key="1">
    <source>
        <dbReference type="SAM" id="MobiDB-lite"/>
    </source>
</evidence>
<proteinExistence type="predicted"/>
<keyword evidence="3" id="KW-1185">Reference proteome</keyword>
<reference evidence="2 3" key="1">
    <citation type="journal article" date="2024" name="bioRxiv">
        <title>A reference genome for Trichogramma kaykai: A tiny desert-dwelling parasitoid wasp with competing sex-ratio distorters.</title>
        <authorList>
            <person name="Culotta J."/>
            <person name="Lindsey A.R."/>
        </authorList>
    </citation>
    <scope>NUCLEOTIDE SEQUENCE [LARGE SCALE GENOMIC DNA]</scope>
    <source>
        <strain evidence="2 3">KSX58</strain>
    </source>
</reference>
<dbReference type="Proteomes" id="UP001627154">
    <property type="component" value="Unassembled WGS sequence"/>
</dbReference>
<evidence type="ECO:0000313" key="3">
    <source>
        <dbReference type="Proteomes" id="UP001627154"/>
    </source>
</evidence>
<evidence type="ECO:0008006" key="4">
    <source>
        <dbReference type="Google" id="ProtNLM"/>
    </source>
</evidence>
<sequence length="1094" mass="124597">MDLKTVSTSRLKPTFSTFHDTENPVALARDDNYTQINQYDTQNTDLQDDFDHEEVVSDQKTAERIVSNSTSKQPRKPKVLDNKQSNIVKSKNQKKKSVSSFKVSLNKTVAIKKKEGTPKEMITAIKENATSDFSELIIAMECTDWCRYDLLSRAFSEELQPIFCHNHCDNCERNDDARDIEFPMAYEKIHNFVRAHANMDHNPMLNEAVTHLAAYGLYNAPHGLCVNDSYDCLITLPKRWISRLELNAIAAGISDYEIMDNVADDDFSGHLVLKPKMYFEELIPVKLPIRDMDQIEYKSKKHYIMELTRRALWRLFMRYSGNQEALSVYRIMYAYNDIVKLQPLSREKLNKSILHRKADHPLQHIHIKAIQIIQYLNNFISIWTQISLSCNFKNCHAESVTRAWCQSEAVADPSKPTLHLNTYECSLTSMHATITPRYKLREEGQSLSGNSIFNDRDKWWRLCEWLHTHQDLWHFDEKFPYGISFIVTETMFAGLSFIVEKGSVRRAPARWKRNFAHYKDPVLRQLALLKGFLRVLSVRRYLMKHPRKDPSTLQDINAYIRSIEKKEEELNMNATIIVLFFSITNEDIYHPGNDTKQKSNFVYQVSKAAKSLPYFRHIAECFLLGVPVSDMDYVPLTDEEKSRVTIAIQDADLRNNGAMILPHDLFIKRFRGLGDDYPAIIDQIDDKEYYNNSRMYEKRFAQTYYAACIVQKEWLRLLLDEKTELKKVVPVVQAHIKTSVFKGVGEVLNTITSFDADMLRSLKAASDALDLVKKVGIRGAKPPPRNVCASGHYSEEEIDPAETIEANEMEADIKDRAEVMKELGIYNEPQNEIAQYKAATSDGSAPQTPQTPDHLKKKQVGSTSSLEQESAKALVLLPEKVQKPAEDDPSSNASESEQVIVRRKSSKKKKISATKKDSSGSESDGERKDATQTGESSSKQLKLRGNTDTESDSEPDSMTELSKTDNSDSESSFVPPASSPTKNMKLTKKKTTPKKRESSYSGSDSEDKIYIPSPKSLKSVNDSGTRRKTLSSEHEATNKHVEVAEAKAGTSNHQSKSRKSDKHTQKSKVDNETSELTEDVQKVKEEGSQGSNSL</sequence>
<comment type="caution">
    <text evidence="2">The sequence shown here is derived from an EMBL/GenBank/DDBJ whole genome shotgun (WGS) entry which is preliminary data.</text>
</comment>
<feature type="region of interest" description="Disordered" evidence="1">
    <location>
        <begin position="837"/>
        <end position="1094"/>
    </location>
</feature>
<feature type="region of interest" description="Disordered" evidence="1">
    <location>
        <begin position="57"/>
        <end position="80"/>
    </location>
</feature>
<evidence type="ECO:0000313" key="2">
    <source>
        <dbReference type="EMBL" id="KAL3390918.1"/>
    </source>
</evidence>
<feature type="compositionally biased region" description="Polar residues" evidence="1">
    <location>
        <begin position="931"/>
        <end position="940"/>
    </location>
</feature>
<name>A0ABD2WDE1_9HYME</name>
<organism evidence="2 3">
    <name type="scientific">Trichogramma kaykai</name>
    <dbReference type="NCBI Taxonomy" id="54128"/>
    <lineage>
        <taxon>Eukaryota</taxon>
        <taxon>Metazoa</taxon>
        <taxon>Ecdysozoa</taxon>
        <taxon>Arthropoda</taxon>
        <taxon>Hexapoda</taxon>
        <taxon>Insecta</taxon>
        <taxon>Pterygota</taxon>
        <taxon>Neoptera</taxon>
        <taxon>Endopterygota</taxon>
        <taxon>Hymenoptera</taxon>
        <taxon>Apocrita</taxon>
        <taxon>Proctotrupomorpha</taxon>
        <taxon>Chalcidoidea</taxon>
        <taxon>Trichogrammatidae</taxon>
        <taxon>Trichogramma</taxon>
    </lineage>
</organism>
<feature type="compositionally biased region" description="Basic and acidic residues" evidence="1">
    <location>
        <begin position="1030"/>
        <end position="1045"/>
    </location>
</feature>
<feature type="compositionally biased region" description="Polar residues" evidence="1">
    <location>
        <begin position="841"/>
        <end position="851"/>
    </location>
</feature>
<accession>A0ABD2WDE1</accession>
<feature type="compositionally biased region" description="Basic residues" evidence="1">
    <location>
        <begin position="901"/>
        <end position="913"/>
    </location>
</feature>
<dbReference type="EMBL" id="JBJJXI010000114">
    <property type="protein sequence ID" value="KAL3390918.1"/>
    <property type="molecule type" value="Genomic_DNA"/>
</dbReference>
<feature type="compositionally biased region" description="Basic and acidic residues" evidence="1">
    <location>
        <begin position="914"/>
        <end position="930"/>
    </location>
</feature>
<gene>
    <name evidence="2" type="ORF">TKK_014376</name>
</gene>